<dbReference type="Proteomes" id="UP000076482">
    <property type="component" value="Unassembled WGS sequence"/>
</dbReference>
<protein>
    <submittedName>
        <fullName evidence="2">Uncharacterized protein</fullName>
    </submittedName>
</protein>
<dbReference type="AlphaFoldDB" id="A0A161SYX6"/>
<organism evidence="2 3">
    <name type="scientific">Bacillus cereus</name>
    <dbReference type="NCBI Taxonomy" id="1396"/>
    <lineage>
        <taxon>Bacteria</taxon>
        <taxon>Bacillati</taxon>
        <taxon>Bacillota</taxon>
        <taxon>Bacilli</taxon>
        <taxon>Bacillales</taxon>
        <taxon>Bacillaceae</taxon>
        <taxon>Bacillus</taxon>
        <taxon>Bacillus cereus group</taxon>
    </lineage>
</organism>
<accession>A0A161SYX6</accession>
<sequence length="256" mass="29817">MKKVLMCGMLASVLCTQGLVVNAESKILDKKLVYTLEKESYEGNAITRIYNTEEGQFQEDIDIPLPLREKLKQSSADKTNEQMLFEAKKEMFIAYYVLGLNERMKVLNVERLEDLTSLPPAKSIVVPEDYRAKMQKEFELFRQEAVVKKQEWLKLTPKEQKEIYDVQSDKMSVGFLDLQSGSDKPKDTPEIIKNKIHENEMGYKQWKEHVEKKEKKQQKNSNEDSSKWIWWTGAIGGATLIGAFSFWLLRKKNPRK</sequence>
<proteinExistence type="predicted"/>
<name>A0A161SYX6_BACCE</name>
<dbReference type="RefSeq" id="WP_063259672.1">
    <property type="nucleotide sequence ID" value="NZ_LJKE01000015.1"/>
</dbReference>
<dbReference type="EMBL" id="LJKE01000015">
    <property type="protein sequence ID" value="KZD71985.1"/>
    <property type="molecule type" value="Genomic_DNA"/>
</dbReference>
<evidence type="ECO:0000256" key="1">
    <source>
        <dbReference type="SAM" id="Phobius"/>
    </source>
</evidence>
<keyword evidence="1" id="KW-0812">Transmembrane</keyword>
<keyword evidence="1" id="KW-1133">Transmembrane helix</keyword>
<dbReference type="PATRIC" id="fig|1396.535.peg.4197"/>
<feature type="transmembrane region" description="Helical" evidence="1">
    <location>
        <begin position="228"/>
        <end position="249"/>
    </location>
</feature>
<keyword evidence="1" id="KW-0472">Membrane</keyword>
<evidence type="ECO:0000313" key="2">
    <source>
        <dbReference type="EMBL" id="KZD71985.1"/>
    </source>
</evidence>
<evidence type="ECO:0000313" key="3">
    <source>
        <dbReference type="Proteomes" id="UP000076482"/>
    </source>
</evidence>
<gene>
    <name evidence="2" type="ORF">B4088_0446</name>
</gene>
<comment type="caution">
    <text evidence="2">The sequence shown here is derived from an EMBL/GenBank/DDBJ whole genome shotgun (WGS) entry which is preliminary data.</text>
</comment>
<reference evidence="2 3" key="1">
    <citation type="submission" date="2015-09" db="EMBL/GenBank/DDBJ databases">
        <title>Bacillus cereus food isolates.</title>
        <authorList>
            <person name="Boekhorst J."/>
        </authorList>
    </citation>
    <scope>NUCLEOTIDE SEQUENCE [LARGE SCALE GENOMIC DNA]</scope>
    <source>
        <strain evidence="2 3">B4088</strain>
    </source>
</reference>